<sequence length="362" mass="40707">MCTRVLNNLNRKYIATARNMDWMFPLPTSLFTFDKGLNKIGMPISDKKEDNEKALKWCSKYASVVAMVGDEQSGWASSDGINSMGLVANVLYDCNATYAQNQPCKDGKLSVLRWVQYVLDNFVFVKEVVSEFEQQKIELVPADVPNSKGKPATLHLSVSDVTGSSAIIEIYNGQFYIHSKDVYVVMTNDPSYDKQLKIDAYWQWQWSDDNIAASHTIPGGPFSADRFERALFYISHMNAPTSHDEALAQAKSVVANACVPLGYNVQMTESPNISNTLWTTLANHNEQKYYFCNARTANTIWVDLNTFDFNEPVKRLDMVSISSENQVINHSYEGQVNELLTPVLDPYSPNLFIPDALCRIGA</sequence>
<dbReference type="EMBL" id="AUXW01000191">
    <property type="protein sequence ID" value="KKE81218.1"/>
    <property type="molecule type" value="Genomic_DNA"/>
</dbReference>
<protein>
    <recommendedName>
        <fullName evidence="3">Choloylglycine hydrolase/NAAA C-terminal domain-containing protein</fullName>
    </recommendedName>
</protein>
<dbReference type="PANTHER" id="PTHR35527:SF2">
    <property type="entry name" value="HYDROLASE"/>
    <property type="match status" value="1"/>
</dbReference>
<comment type="similarity">
    <text evidence="1">Belongs to the peptidase C59 family.</text>
</comment>
<feature type="domain" description="Choloylglycine hydrolase/NAAA C-terminal" evidence="3">
    <location>
        <begin position="2"/>
        <end position="310"/>
    </location>
</feature>
<name>A0A0F6A540_9GAMM</name>
<evidence type="ECO:0000256" key="2">
    <source>
        <dbReference type="ARBA" id="ARBA00022801"/>
    </source>
</evidence>
<evidence type="ECO:0000256" key="1">
    <source>
        <dbReference type="ARBA" id="ARBA00006625"/>
    </source>
</evidence>
<dbReference type="InterPro" id="IPR052193">
    <property type="entry name" value="Peptidase_C59"/>
</dbReference>
<keyword evidence="2" id="KW-0378">Hydrolase</keyword>
<proteinExistence type="inferred from homology"/>
<dbReference type="GO" id="GO:0016787">
    <property type="term" value="F:hydrolase activity"/>
    <property type="evidence" value="ECO:0007669"/>
    <property type="project" value="UniProtKB-KW"/>
</dbReference>
<dbReference type="Pfam" id="PF02275">
    <property type="entry name" value="CBAH"/>
    <property type="match status" value="1"/>
</dbReference>
<dbReference type="PANTHER" id="PTHR35527">
    <property type="entry name" value="CHOLOYLGLYCINE HYDROLASE"/>
    <property type="match status" value="1"/>
</dbReference>
<evidence type="ECO:0000313" key="5">
    <source>
        <dbReference type="Proteomes" id="UP000033434"/>
    </source>
</evidence>
<dbReference type="Gene3D" id="3.60.60.10">
    <property type="entry name" value="Penicillin V Acylase, Chain A"/>
    <property type="match status" value="1"/>
</dbReference>
<evidence type="ECO:0000259" key="3">
    <source>
        <dbReference type="Pfam" id="PF02275"/>
    </source>
</evidence>
<dbReference type="PATRIC" id="fig|1129367.4.peg.4979"/>
<dbReference type="RefSeq" id="WP_052961165.1">
    <property type="nucleotide sequence ID" value="NZ_AUXW01000191.1"/>
</dbReference>
<evidence type="ECO:0000313" key="4">
    <source>
        <dbReference type="EMBL" id="KKE81218.1"/>
    </source>
</evidence>
<accession>A0A0F6A540</accession>
<dbReference type="InterPro" id="IPR029055">
    <property type="entry name" value="Ntn_hydrolases_N"/>
</dbReference>
<dbReference type="Proteomes" id="UP000033434">
    <property type="component" value="Unassembled WGS sequence"/>
</dbReference>
<reference evidence="4 5" key="1">
    <citation type="journal article" date="2015" name="BMC Genomics">
        <title>Genome mining reveals unlocked bioactive potential of marine Gram-negative bacteria.</title>
        <authorList>
            <person name="Machado H."/>
            <person name="Sonnenschein E.C."/>
            <person name="Melchiorsen J."/>
            <person name="Gram L."/>
        </authorList>
    </citation>
    <scope>NUCLEOTIDE SEQUENCE [LARGE SCALE GENOMIC DNA]</scope>
    <source>
        <strain evidence="4 5">S4054</strain>
    </source>
</reference>
<dbReference type="AlphaFoldDB" id="A0A0F6A540"/>
<organism evidence="4 5">
    <name type="scientific">Pseudoalteromonas luteoviolacea S4054</name>
    <dbReference type="NCBI Taxonomy" id="1129367"/>
    <lineage>
        <taxon>Bacteria</taxon>
        <taxon>Pseudomonadati</taxon>
        <taxon>Pseudomonadota</taxon>
        <taxon>Gammaproteobacteria</taxon>
        <taxon>Alteromonadales</taxon>
        <taxon>Pseudoalteromonadaceae</taxon>
        <taxon>Pseudoalteromonas</taxon>
    </lineage>
</organism>
<dbReference type="SUPFAM" id="SSF56235">
    <property type="entry name" value="N-terminal nucleophile aminohydrolases (Ntn hydrolases)"/>
    <property type="match status" value="1"/>
</dbReference>
<comment type="caution">
    <text evidence="4">The sequence shown here is derived from an EMBL/GenBank/DDBJ whole genome shotgun (WGS) entry which is preliminary data.</text>
</comment>
<dbReference type="InterPro" id="IPR029132">
    <property type="entry name" value="CBAH/NAAA_C"/>
</dbReference>
<gene>
    <name evidence="4" type="ORF">N479_23335</name>
</gene>